<dbReference type="SUPFAM" id="SSF51905">
    <property type="entry name" value="FAD/NAD(P)-binding domain"/>
    <property type="match status" value="3"/>
</dbReference>
<evidence type="ECO:0000256" key="5">
    <source>
        <dbReference type="ARBA" id="ARBA00022827"/>
    </source>
</evidence>
<name>A0A7J6MD35_PEROL</name>
<evidence type="ECO:0000259" key="9">
    <source>
        <dbReference type="PROSITE" id="PS50255"/>
    </source>
</evidence>
<dbReference type="PROSITE" id="PS50255">
    <property type="entry name" value="CYTOCHROME_B5_2"/>
    <property type="match status" value="3"/>
</dbReference>
<proteinExistence type="predicted"/>
<evidence type="ECO:0000256" key="8">
    <source>
        <dbReference type="SAM" id="Phobius"/>
    </source>
</evidence>
<dbReference type="GO" id="GO:0016020">
    <property type="term" value="C:membrane"/>
    <property type="evidence" value="ECO:0007669"/>
    <property type="project" value="InterPro"/>
</dbReference>
<dbReference type="SUPFAM" id="SSF56425">
    <property type="entry name" value="Succinate dehydrogenase/fumarate reductase flavoprotein, catalytic domain"/>
    <property type="match status" value="3"/>
</dbReference>
<dbReference type="GO" id="GO:0020037">
    <property type="term" value="F:heme binding"/>
    <property type="evidence" value="ECO:0007669"/>
    <property type="project" value="InterPro"/>
</dbReference>
<dbReference type="OrthoDB" id="413532at2759"/>
<keyword evidence="3" id="KW-0285">Flavoprotein</keyword>
<dbReference type="Proteomes" id="UP000570595">
    <property type="component" value="Unassembled WGS sequence"/>
</dbReference>
<accession>A0A7J6MD35</accession>
<feature type="transmembrane region" description="Helical" evidence="8">
    <location>
        <begin position="1950"/>
        <end position="1968"/>
    </location>
</feature>
<dbReference type="InterPro" id="IPR003953">
    <property type="entry name" value="FAD-dep_OxRdtase_2_FAD-bd"/>
</dbReference>
<dbReference type="GO" id="GO:0010181">
    <property type="term" value="F:FMN binding"/>
    <property type="evidence" value="ECO:0007669"/>
    <property type="project" value="InterPro"/>
</dbReference>
<sequence>MSSPPKRAIVVGGGLAGFSAANTILEAGGRVLLLDKSAFCGGNSSKATSGINGAVTKTQKALNVQDSNELFESDCMKGGAKHPELVKVMVENSGASVDWLMDNFDLDLSLLARLGGHSVERTHRGKERFPGMTITYAEIQMAEAIAKKFPDRCEILNKCRVTKLLTTPNGDVNGVQYTTRKGDVVEEYGPVILATGGFGADFSESGILAKVRPDLLKLSTTNGEHCTGDGIKMGQEIGAQTVDLDFVQVHPTGLVNPKDPDSKVKFLAAEALRGVGGILLDSNGKRFVNELHRRDYVSNTMFKNKAPFRLVLNSKSAQEIHWHCEHYKGRGVMKEFKTGRDLAKEMGISPSVLEQTFKEYNEIMKKQIADPNGGPYEAYPSGKTHDPYGKKFFKDYPMSVDDTFQVAIVTPLVHYTMGGLKINTFGQVLGAKNKPIKGLYAAGEVMGGVHGNNRLGGNSLLDCVAYGRVTGKHCASEVMKLKASDAVPLKDLKEGRTTPNVRAIVVGGGLAGFSAANTILENGGNVILLDKSAFCGGNSSKATSGINGACTKTQKALGVKDSNELFYNDCMKGGAKHPHLVKAMVDNSGSSVNWLMDNFDLDLSLLARLGGHSAERTHRGKERFPGMTITYAEIQMAEAIAKKFPDRCQIINKARVTELLTANGTVVGCKYTDKKGQVHEQKGPVILATGGFGADFSPDGILAKVRPDLLKLATTNGEHCTGDGIKMGTAVGAQTVDLEFVQVHPTGLVNPKDPEAKVKFLAAEALRGVGGILLDADGKRFVNELHRRDYVSNTMFKNKGPFRLVLNSSSAEEIHWHCEHYKGRGVMKEFASGNALAQEMGIEPSVLEQTFKDYNVVMKKQIDDPDNGSYEAYPSGKTHDSFGKKFFKPYPMRMDDNFHVAIVTPLIHYTMGGLKIDDAGRVLGEGDKPIEGLYAAGELMGGVHGNNRLGGNSLLDCVVYGRLSGKDCATYMMKGKTRPVPLKCLKQGLTKDVKTVIVIGGGLAGFSACNTVLEKGGQVLLLDKSAFCGGNSSKATSGINGACTKTQQALGIKDSNDLFYSDCMKGGAKKPDLVNAMVQNSGASVNWLMDNFDLDLSLLARLGGHSVERTHRGKERFPGMTITYAEIQMAEAIAKNHPDKCKIMNKARATKLLTGEDGSVTGVVYETKDGQTHEAHGPVILATGGFGADFSPDGILAKVRPDLLGLSTTNGEHCTGDGIKMGMEVGADTLDLEFVQVHPTGLVNPKDPKSKVKFLAAEALRGVGGILLDADGNRFVNELHRRDYVSNTMFKNKGPFRLVLNSKSAQEIHWHCEHYKGRGVMKEFATGAALAAEMGIPTSKLEQTFKTYNEVMQKQIKDPDGGPYDAYPSGKTHDPFGKKFFKDYPMSVNDTFQVAIVTPLVHYTMGGLTIDPKGRVLNKSGKVIKGLYAAGEVMGGVHGNNRLGGNSLLDCVVYGRLTGADCATYAGADEPVSLKLLKTTTSAPAAAAAPAAPAKAAPKPAPVAAPVPAAPTGPAPITMTDVAKHNTKDDCWVVINGDVLNVTDFLPDHPGGDLAIMTFAGRDASTEFNMIHPPDVIEKYAPESVLGQVGVAPAGGAPAAAATPAAQVAPAAGGGITLDDVGKHNTKEDCWVVINGQVLDVTEFLPDHPGGELAILTFAGRDATHEFNMIHPPDVIEKYAPDAIIGELGVAAPAGAPAAAAAPAAPIPANGKTLEEVAKHNTKEDCWVVINGQVLDVTEFLPDHPGGDLAILTFAGRDATNEFNMIHPPDVIEKYAADAILGPLVQAAAQPAAPAVGGGLTQPLLDDPKVAKEQWWGEDRNTAVMHGPLGESMYSYCAGVFYFAWLLILETLKTIFTVKNYKVIHDKSGLTRSAMFLIVFVIIHGLGNLHCFFGPDHFNGYAYFLNHPCPWSALLLPVEIYLLAAGLLHVAVGLVRTYKFKTINTAFDQLWLIVTGVVLLVFLIVHLMQFRLVSEAGAPQYYFRAKWMYPFFCDKYDTSCEVVHFKDLYKLEFQIFEHFGWVCFYLVGVTSFILHVREGLRKVIAAHPSVPRKYKGRATTIGNIVITLLGLIYLSYPIFCYFAPVKSWAKNSKRTHHVAAPIASSNIASSSLCKLEGSNVCASPRLGDQAL</sequence>
<protein>
    <recommendedName>
        <fullName evidence="9">Cytochrome b5 heme-binding domain-containing protein</fullName>
    </recommendedName>
</protein>
<feature type="transmembrane region" description="Helical" evidence="8">
    <location>
        <begin position="1833"/>
        <end position="1852"/>
    </location>
</feature>
<dbReference type="Gene3D" id="3.90.700.10">
    <property type="entry name" value="Succinate dehydrogenase/fumarate reductase flavoprotein, catalytic domain"/>
    <property type="match status" value="3"/>
</dbReference>
<keyword evidence="6" id="KW-0560">Oxidoreductase</keyword>
<dbReference type="GO" id="GO:0046872">
    <property type="term" value="F:metal ion binding"/>
    <property type="evidence" value="ECO:0007669"/>
    <property type="project" value="UniProtKB-KW"/>
</dbReference>
<dbReference type="PANTHER" id="PTHR43400">
    <property type="entry name" value="FUMARATE REDUCTASE"/>
    <property type="match status" value="1"/>
</dbReference>
<feature type="domain" description="Cytochrome b5 heme-binding" evidence="9">
    <location>
        <begin position="1713"/>
        <end position="1785"/>
    </location>
</feature>
<dbReference type="Gene3D" id="1.20.1300.10">
    <property type="entry name" value="Fumarate reductase/succinate dehydrogenase, transmembrane subunit"/>
    <property type="match status" value="1"/>
</dbReference>
<feature type="domain" description="Cytochrome b5 heme-binding" evidence="9">
    <location>
        <begin position="1514"/>
        <end position="1590"/>
    </location>
</feature>
<dbReference type="Pfam" id="PF00890">
    <property type="entry name" value="FAD_binding_2"/>
    <property type="match status" value="3"/>
</dbReference>
<dbReference type="InterPro" id="IPR027477">
    <property type="entry name" value="Succ_DH/fumarate_Rdtase_cat_sf"/>
</dbReference>
<dbReference type="EMBL" id="JABAHT010000023">
    <property type="protein sequence ID" value="KAF4669493.1"/>
    <property type="molecule type" value="Genomic_DNA"/>
</dbReference>
<evidence type="ECO:0000256" key="1">
    <source>
        <dbReference type="ARBA" id="ARBA00001974"/>
    </source>
</evidence>
<evidence type="ECO:0000313" key="10">
    <source>
        <dbReference type="EMBL" id="KAF4669493.1"/>
    </source>
</evidence>
<evidence type="ECO:0000256" key="2">
    <source>
        <dbReference type="ARBA" id="ARBA00022617"/>
    </source>
</evidence>
<keyword evidence="8" id="KW-0472">Membrane</keyword>
<comment type="cofactor">
    <cofactor evidence="1">
        <name>FAD</name>
        <dbReference type="ChEBI" id="CHEBI:57692"/>
    </cofactor>
</comment>
<keyword evidence="8" id="KW-0812">Transmembrane</keyword>
<gene>
    <name evidence="10" type="ORF">FOZ61_003997</name>
</gene>
<keyword evidence="2" id="KW-0349">Heme</keyword>
<dbReference type="InterPro" id="IPR034804">
    <property type="entry name" value="SQR/QFR_C/D"/>
</dbReference>
<organism evidence="10 11">
    <name type="scientific">Perkinsus olseni</name>
    <name type="common">Perkinsus atlanticus</name>
    <dbReference type="NCBI Taxonomy" id="32597"/>
    <lineage>
        <taxon>Eukaryota</taxon>
        <taxon>Sar</taxon>
        <taxon>Alveolata</taxon>
        <taxon>Perkinsozoa</taxon>
        <taxon>Perkinsea</taxon>
        <taxon>Perkinsida</taxon>
        <taxon>Perkinsidae</taxon>
        <taxon>Perkinsus</taxon>
    </lineage>
</organism>
<comment type="caution">
    <text evidence="10">The sequence shown here is derived from an EMBL/GenBank/DDBJ whole genome shotgun (WGS) entry which is preliminary data.</text>
</comment>
<feature type="transmembrane region" description="Helical" evidence="8">
    <location>
        <begin position="1915"/>
        <end position="1938"/>
    </location>
</feature>
<keyword evidence="4" id="KW-0479">Metal-binding</keyword>
<keyword evidence="5" id="KW-0274">FAD</keyword>
<feature type="non-terminal residue" evidence="10">
    <location>
        <position position="2131"/>
    </location>
</feature>
<keyword evidence="7" id="KW-0408">Iron</keyword>
<dbReference type="SMART" id="SM01117">
    <property type="entry name" value="Cyt-b5"/>
    <property type="match status" value="3"/>
</dbReference>
<dbReference type="InterPro" id="IPR010960">
    <property type="entry name" value="Flavocytochrome_c"/>
</dbReference>
<dbReference type="Gene3D" id="3.10.120.10">
    <property type="entry name" value="Cytochrome b5-like heme/steroid binding domain"/>
    <property type="match status" value="3"/>
</dbReference>
<feature type="domain" description="Cytochrome b5 heme-binding" evidence="9">
    <location>
        <begin position="1616"/>
        <end position="1689"/>
    </location>
</feature>
<evidence type="ECO:0000256" key="7">
    <source>
        <dbReference type="ARBA" id="ARBA00023004"/>
    </source>
</evidence>
<dbReference type="SUPFAM" id="SSF55856">
    <property type="entry name" value="Cytochrome b5-like heme/steroid binding domain"/>
    <property type="match status" value="3"/>
</dbReference>
<dbReference type="Pfam" id="PF00173">
    <property type="entry name" value="Cyt-b5"/>
    <property type="match status" value="3"/>
</dbReference>
<feature type="transmembrane region" description="Helical" evidence="8">
    <location>
        <begin position="1873"/>
        <end position="1895"/>
    </location>
</feature>
<dbReference type="NCBIfam" id="TIGR01813">
    <property type="entry name" value="flavo_cyto_c"/>
    <property type="match status" value="3"/>
</dbReference>
<dbReference type="PANTHER" id="PTHR43400:SF1">
    <property type="entry name" value="FUMARATE REDUCTASE"/>
    <property type="match status" value="1"/>
</dbReference>
<feature type="transmembrane region" description="Helical" evidence="8">
    <location>
        <begin position="2018"/>
        <end position="2036"/>
    </location>
</feature>
<dbReference type="PROSITE" id="PS00191">
    <property type="entry name" value="CYTOCHROME_B5_1"/>
    <property type="match status" value="3"/>
</dbReference>
<dbReference type="InterPro" id="IPR050315">
    <property type="entry name" value="FAD-oxidoreductase_2"/>
</dbReference>
<keyword evidence="8" id="KW-1133">Transmembrane helix</keyword>
<dbReference type="GO" id="GO:0016491">
    <property type="term" value="F:oxidoreductase activity"/>
    <property type="evidence" value="ECO:0007669"/>
    <property type="project" value="UniProtKB-KW"/>
</dbReference>
<dbReference type="Gene3D" id="3.50.50.60">
    <property type="entry name" value="FAD/NAD(P)-binding domain"/>
    <property type="match status" value="3"/>
</dbReference>
<evidence type="ECO:0000313" key="11">
    <source>
        <dbReference type="Proteomes" id="UP000570595"/>
    </source>
</evidence>
<evidence type="ECO:0000256" key="3">
    <source>
        <dbReference type="ARBA" id="ARBA00022630"/>
    </source>
</evidence>
<feature type="transmembrane region" description="Helical" evidence="8">
    <location>
        <begin position="2057"/>
        <end position="2076"/>
    </location>
</feature>
<dbReference type="InterPro" id="IPR036400">
    <property type="entry name" value="Cyt_B5-like_heme/steroid_sf"/>
</dbReference>
<dbReference type="InterPro" id="IPR018506">
    <property type="entry name" value="Cyt_B5_heme-BS"/>
</dbReference>
<evidence type="ECO:0000256" key="4">
    <source>
        <dbReference type="ARBA" id="ARBA00022723"/>
    </source>
</evidence>
<dbReference type="SUPFAM" id="SSF81343">
    <property type="entry name" value="Fumarate reductase respiratory complex transmembrane subunits"/>
    <property type="match status" value="1"/>
</dbReference>
<dbReference type="InterPro" id="IPR001199">
    <property type="entry name" value="Cyt_B5-like_heme/steroid-bd"/>
</dbReference>
<reference evidence="10 11" key="1">
    <citation type="submission" date="2020-04" db="EMBL/GenBank/DDBJ databases">
        <title>Perkinsus olseni comparative genomics.</title>
        <authorList>
            <person name="Bogema D.R."/>
        </authorList>
    </citation>
    <scope>NUCLEOTIDE SEQUENCE [LARGE SCALE GENOMIC DNA]</scope>
    <source>
        <strain evidence="10">ATCC PRA-179</strain>
    </source>
</reference>
<dbReference type="InterPro" id="IPR036188">
    <property type="entry name" value="FAD/NAD-bd_sf"/>
</dbReference>
<evidence type="ECO:0000256" key="6">
    <source>
        <dbReference type="ARBA" id="ARBA00023002"/>
    </source>
</evidence>